<proteinExistence type="predicted"/>
<name>A0ACC2TMJ4_9FUNG</name>
<organism evidence="1 2">
    <name type="scientific">Entomophthora muscae</name>
    <dbReference type="NCBI Taxonomy" id="34485"/>
    <lineage>
        <taxon>Eukaryota</taxon>
        <taxon>Fungi</taxon>
        <taxon>Fungi incertae sedis</taxon>
        <taxon>Zoopagomycota</taxon>
        <taxon>Entomophthoromycotina</taxon>
        <taxon>Entomophthoromycetes</taxon>
        <taxon>Entomophthorales</taxon>
        <taxon>Entomophthoraceae</taxon>
        <taxon>Entomophthora</taxon>
    </lineage>
</organism>
<sequence>MAPHPIAAQKAISIKIIRFPLFVKDLATWVLGDPHCYEEIVEGLNLSNVECLKFGLSKGLGLGIVFGGCIVKIPQIIVILRARSTRGISLVSYLLETFAYFITIAYNIRDRNAFSTWGEALLIAVQNVFIVMLMKFFKRKRFDAIMVLLVSFLIGYIMADHEIVSEEVMSLLMALTIPVILLSRVPQIYTTYQHGSTGNISLFTVFNYFLGTAGRVYTTYQEVDDKLIQLGNVLAFLLNAIVLAQTLYYRNVPVKQA</sequence>
<gene>
    <name evidence="1" type="ORF">DSO57_1033203</name>
</gene>
<dbReference type="EMBL" id="QTSX02002388">
    <property type="protein sequence ID" value="KAJ9075711.1"/>
    <property type="molecule type" value="Genomic_DNA"/>
</dbReference>
<protein>
    <submittedName>
        <fullName evidence="1">Uncharacterized protein</fullName>
    </submittedName>
</protein>
<evidence type="ECO:0000313" key="2">
    <source>
        <dbReference type="Proteomes" id="UP001165960"/>
    </source>
</evidence>
<reference evidence="1" key="1">
    <citation type="submission" date="2022-04" db="EMBL/GenBank/DDBJ databases">
        <title>Genome of the entomopathogenic fungus Entomophthora muscae.</title>
        <authorList>
            <person name="Elya C."/>
            <person name="Lovett B.R."/>
            <person name="Lee E."/>
            <person name="Macias A.M."/>
            <person name="Hajek A.E."/>
            <person name="De Bivort B.L."/>
            <person name="Kasson M.T."/>
            <person name="De Fine Licht H.H."/>
            <person name="Stajich J.E."/>
        </authorList>
    </citation>
    <scope>NUCLEOTIDE SEQUENCE</scope>
    <source>
        <strain evidence="1">Berkeley</strain>
    </source>
</reference>
<comment type="caution">
    <text evidence="1">The sequence shown here is derived from an EMBL/GenBank/DDBJ whole genome shotgun (WGS) entry which is preliminary data.</text>
</comment>
<dbReference type="Proteomes" id="UP001165960">
    <property type="component" value="Unassembled WGS sequence"/>
</dbReference>
<evidence type="ECO:0000313" key="1">
    <source>
        <dbReference type="EMBL" id="KAJ9075711.1"/>
    </source>
</evidence>
<keyword evidence="2" id="KW-1185">Reference proteome</keyword>
<accession>A0ACC2TMJ4</accession>